<name>A0A6J4SRU7_9ACTN</name>
<feature type="non-terminal residue" evidence="1">
    <location>
        <position position="48"/>
    </location>
</feature>
<organism evidence="1">
    <name type="scientific">uncultured Solirubrobacteraceae bacterium</name>
    <dbReference type="NCBI Taxonomy" id="1162706"/>
    <lineage>
        <taxon>Bacteria</taxon>
        <taxon>Bacillati</taxon>
        <taxon>Actinomycetota</taxon>
        <taxon>Thermoleophilia</taxon>
        <taxon>Solirubrobacterales</taxon>
        <taxon>Solirubrobacteraceae</taxon>
        <taxon>environmental samples</taxon>
    </lineage>
</organism>
<sequence>ERARGHRHRRAAPRGGARLGLAVARQRRRVRAGRRLGRRAAAGVPAAL</sequence>
<gene>
    <name evidence="1" type="ORF">AVDCRST_MAG13-2394</name>
</gene>
<dbReference type="EMBL" id="CADCVO010000382">
    <property type="protein sequence ID" value="CAA9503565.1"/>
    <property type="molecule type" value="Genomic_DNA"/>
</dbReference>
<reference evidence="1" key="1">
    <citation type="submission" date="2020-02" db="EMBL/GenBank/DDBJ databases">
        <authorList>
            <person name="Meier V. D."/>
        </authorList>
    </citation>
    <scope>NUCLEOTIDE SEQUENCE</scope>
    <source>
        <strain evidence="1">AVDCRST_MAG13</strain>
    </source>
</reference>
<evidence type="ECO:0000313" key="1">
    <source>
        <dbReference type="EMBL" id="CAA9503565.1"/>
    </source>
</evidence>
<dbReference type="AlphaFoldDB" id="A0A6J4SRU7"/>
<accession>A0A6J4SRU7</accession>
<feature type="non-terminal residue" evidence="1">
    <location>
        <position position="1"/>
    </location>
</feature>
<protein>
    <submittedName>
        <fullName evidence="1">Uncharacterized protein</fullName>
    </submittedName>
</protein>
<proteinExistence type="predicted"/>